<dbReference type="InterPro" id="IPR051912">
    <property type="entry name" value="Alkylbase_DNA_Glycosylase/TA"/>
</dbReference>
<dbReference type="Proteomes" id="UP000198914">
    <property type="component" value="Unassembled WGS sequence"/>
</dbReference>
<evidence type="ECO:0000256" key="2">
    <source>
        <dbReference type="ARBA" id="ARBA00012000"/>
    </source>
</evidence>
<dbReference type="AlphaFoldDB" id="A0A1H3NZ36"/>
<feature type="domain" description="HhH-GPD" evidence="5">
    <location>
        <begin position="67"/>
        <end position="214"/>
    </location>
</feature>
<gene>
    <name evidence="6" type="ORF">SAMN05444004_104149</name>
</gene>
<dbReference type="GO" id="GO:0006307">
    <property type="term" value="P:DNA alkylation repair"/>
    <property type="evidence" value="ECO:0007669"/>
    <property type="project" value="TreeGrafter"/>
</dbReference>
<evidence type="ECO:0000256" key="1">
    <source>
        <dbReference type="ARBA" id="ARBA00000086"/>
    </source>
</evidence>
<comment type="catalytic activity">
    <reaction evidence="1">
        <text>Hydrolysis of alkylated DNA, releasing 3-methyladenine, 3-methylguanine, 7-methylguanine and 7-methyladenine.</text>
        <dbReference type="EC" id="3.2.2.21"/>
    </reaction>
</comment>
<protein>
    <recommendedName>
        <fullName evidence="2">DNA-3-methyladenine glycosylase II</fullName>
        <ecNumber evidence="2">3.2.2.21</ecNumber>
    </recommendedName>
</protein>
<dbReference type="GO" id="GO:0032993">
    <property type="term" value="C:protein-DNA complex"/>
    <property type="evidence" value="ECO:0007669"/>
    <property type="project" value="TreeGrafter"/>
</dbReference>
<reference evidence="7" key="1">
    <citation type="submission" date="2016-10" db="EMBL/GenBank/DDBJ databases">
        <authorList>
            <person name="Varghese N."/>
            <person name="Submissions S."/>
        </authorList>
    </citation>
    <scope>NUCLEOTIDE SEQUENCE [LARGE SCALE GENOMIC DNA]</scope>
    <source>
        <strain evidence="7">DSM 100420</strain>
    </source>
</reference>
<dbReference type="EMBL" id="FNPX01000004">
    <property type="protein sequence ID" value="SDY93449.1"/>
    <property type="molecule type" value="Genomic_DNA"/>
</dbReference>
<evidence type="ECO:0000313" key="7">
    <source>
        <dbReference type="Proteomes" id="UP000198914"/>
    </source>
</evidence>
<dbReference type="CDD" id="cd00056">
    <property type="entry name" value="ENDO3c"/>
    <property type="match status" value="1"/>
</dbReference>
<dbReference type="STRING" id="1244108.SAMN05444004_104149"/>
<dbReference type="InterPro" id="IPR011257">
    <property type="entry name" value="DNA_glycosylase"/>
</dbReference>
<dbReference type="GO" id="GO:0032131">
    <property type="term" value="F:alkylated DNA binding"/>
    <property type="evidence" value="ECO:0007669"/>
    <property type="project" value="TreeGrafter"/>
</dbReference>
<evidence type="ECO:0000259" key="5">
    <source>
        <dbReference type="SMART" id="SM00478"/>
    </source>
</evidence>
<keyword evidence="7" id="KW-1185">Reference proteome</keyword>
<name>A0A1H3NZ36_9RHOB</name>
<dbReference type="GO" id="GO:0005737">
    <property type="term" value="C:cytoplasm"/>
    <property type="evidence" value="ECO:0007669"/>
    <property type="project" value="TreeGrafter"/>
</dbReference>
<proteinExistence type="predicted"/>
<dbReference type="SUPFAM" id="SSF48150">
    <property type="entry name" value="DNA-glycosylase"/>
    <property type="match status" value="1"/>
</dbReference>
<dbReference type="Gene3D" id="1.10.1670.40">
    <property type="match status" value="1"/>
</dbReference>
<dbReference type="GO" id="GO:0043916">
    <property type="term" value="F:DNA-7-methylguanine glycosylase activity"/>
    <property type="evidence" value="ECO:0007669"/>
    <property type="project" value="TreeGrafter"/>
</dbReference>
<dbReference type="SMART" id="SM00478">
    <property type="entry name" value="ENDO3c"/>
    <property type="match status" value="1"/>
</dbReference>
<organism evidence="6 7">
    <name type="scientific">Jannaschia faecimaris</name>
    <dbReference type="NCBI Taxonomy" id="1244108"/>
    <lineage>
        <taxon>Bacteria</taxon>
        <taxon>Pseudomonadati</taxon>
        <taxon>Pseudomonadota</taxon>
        <taxon>Alphaproteobacteria</taxon>
        <taxon>Rhodobacterales</taxon>
        <taxon>Roseobacteraceae</taxon>
        <taxon>Jannaschia</taxon>
    </lineage>
</organism>
<dbReference type="Pfam" id="PF00730">
    <property type="entry name" value="HhH-GPD"/>
    <property type="match status" value="1"/>
</dbReference>
<evidence type="ECO:0000256" key="4">
    <source>
        <dbReference type="ARBA" id="ARBA00023204"/>
    </source>
</evidence>
<dbReference type="Gene3D" id="1.10.340.30">
    <property type="entry name" value="Hypothetical protein, domain 2"/>
    <property type="match status" value="1"/>
</dbReference>
<dbReference type="OrthoDB" id="9785929at2"/>
<accession>A0A1H3NZ36</accession>
<dbReference type="InterPro" id="IPR003265">
    <property type="entry name" value="HhH-GPD_domain"/>
</dbReference>
<dbReference type="PANTHER" id="PTHR43003">
    <property type="entry name" value="DNA-3-METHYLADENINE GLYCOSYLASE"/>
    <property type="match status" value="1"/>
</dbReference>
<sequence>MTSTKLSPSSVPMPGNWRIIETEADVAEGAAWLADQNSRFAEALDICGPLPLRRRQDGFRALLGAIVSQQVSVASANAIVARCEAASLHEPDVTLKATDEEMRACGLSRQKIRYIRSLAEAGIDFDALRGVPTDDVIATLTQVSGVGRWTAEIYAMFSLGHADVFASNDLALQEAARMLLDLPDRPKEKEMRAIAEDWSPWRAVAARLLWAYYAEAKKREGIR</sequence>
<keyword evidence="4" id="KW-0234">DNA repair</keyword>
<evidence type="ECO:0000256" key="3">
    <source>
        <dbReference type="ARBA" id="ARBA00022763"/>
    </source>
</evidence>
<evidence type="ECO:0000313" key="6">
    <source>
        <dbReference type="EMBL" id="SDY93449.1"/>
    </source>
</evidence>
<dbReference type="PANTHER" id="PTHR43003:SF5">
    <property type="entry name" value="DNA-3-METHYLADENINE GLYCOSYLASE"/>
    <property type="match status" value="1"/>
</dbReference>
<dbReference type="GO" id="GO:0006285">
    <property type="term" value="P:base-excision repair, AP site formation"/>
    <property type="evidence" value="ECO:0007669"/>
    <property type="project" value="TreeGrafter"/>
</dbReference>
<dbReference type="EC" id="3.2.2.21" evidence="2"/>
<keyword evidence="3" id="KW-0227">DNA damage</keyword>
<dbReference type="GO" id="GO:0008725">
    <property type="term" value="F:DNA-3-methyladenine glycosylase activity"/>
    <property type="evidence" value="ECO:0007669"/>
    <property type="project" value="TreeGrafter"/>
</dbReference>